<proteinExistence type="predicted"/>
<keyword evidence="2" id="KW-0012">Acyltransferase</keyword>
<gene>
    <name evidence="2" type="ORF">ACFPZN_10950</name>
</gene>
<dbReference type="SUPFAM" id="SSF55729">
    <property type="entry name" value="Acyl-CoA N-acyltransferases (Nat)"/>
    <property type="match status" value="1"/>
</dbReference>
<dbReference type="GO" id="GO:0016746">
    <property type="term" value="F:acyltransferase activity"/>
    <property type="evidence" value="ECO:0007669"/>
    <property type="project" value="UniProtKB-KW"/>
</dbReference>
<dbReference type="InterPro" id="IPR000182">
    <property type="entry name" value="GNAT_dom"/>
</dbReference>
<dbReference type="EMBL" id="JBHSON010000012">
    <property type="protein sequence ID" value="MFC5746126.1"/>
    <property type="molecule type" value="Genomic_DNA"/>
</dbReference>
<dbReference type="PROSITE" id="PS51186">
    <property type="entry name" value="GNAT"/>
    <property type="match status" value="1"/>
</dbReference>
<dbReference type="Proteomes" id="UP001596074">
    <property type="component" value="Unassembled WGS sequence"/>
</dbReference>
<protein>
    <submittedName>
        <fullName evidence="2">GNAT family N-acetyltransferase</fullName>
        <ecNumber evidence="2">2.3.1.-</ecNumber>
    </submittedName>
</protein>
<dbReference type="EC" id="2.3.1.-" evidence="2"/>
<dbReference type="Pfam" id="PF00583">
    <property type="entry name" value="Acetyltransf_1"/>
    <property type="match status" value="1"/>
</dbReference>
<dbReference type="RefSeq" id="WP_378281745.1">
    <property type="nucleotide sequence ID" value="NZ_JBHSON010000012.1"/>
</dbReference>
<keyword evidence="2" id="KW-0808">Transferase</keyword>
<organism evidence="2 3">
    <name type="scientific">Actinomadura rugatobispora</name>
    <dbReference type="NCBI Taxonomy" id="1994"/>
    <lineage>
        <taxon>Bacteria</taxon>
        <taxon>Bacillati</taxon>
        <taxon>Actinomycetota</taxon>
        <taxon>Actinomycetes</taxon>
        <taxon>Streptosporangiales</taxon>
        <taxon>Thermomonosporaceae</taxon>
        <taxon>Actinomadura</taxon>
    </lineage>
</organism>
<name>A0ABW0ZSR2_9ACTN</name>
<dbReference type="Gene3D" id="3.40.630.30">
    <property type="match status" value="1"/>
</dbReference>
<feature type="domain" description="N-acetyltransferase" evidence="1">
    <location>
        <begin position="143"/>
        <end position="287"/>
    </location>
</feature>
<comment type="caution">
    <text evidence="2">The sequence shown here is derived from an EMBL/GenBank/DDBJ whole genome shotgun (WGS) entry which is preliminary data.</text>
</comment>
<evidence type="ECO:0000313" key="2">
    <source>
        <dbReference type="EMBL" id="MFC5746126.1"/>
    </source>
</evidence>
<evidence type="ECO:0000313" key="3">
    <source>
        <dbReference type="Proteomes" id="UP001596074"/>
    </source>
</evidence>
<accession>A0ABW0ZSR2</accession>
<reference evidence="3" key="1">
    <citation type="journal article" date="2019" name="Int. J. Syst. Evol. Microbiol.">
        <title>The Global Catalogue of Microorganisms (GCM) 10K type strain sequencing project: providing services to taxonomists for standard genome sequencing and annotation.</title>
        <authorList>
            <consortium name="The Broad Institute Genomics Platform"/>
            <consortium name="The Broad Institute Genome Sequencing Center for Infectious Disease"/>
            <person name="Wu L."/>
            <person name="Ma J."/>
        </authorList>
    </citation>
    <scope>NUCLEOTIDE SEQUENCE [LARGE SCALE GENOMIC DNA]</scope>
    <source>
        <strain evidence="3">KCTC 42087</strain>
    </source>
</reference>
<dbReference type="InterPro" id="IPR016181">
    <property type="entry name" value="Acyl_CoA_acyltransferase"/>
</dbReference>
<evidence type="ECO:0000259" key="1">
    <source>
        <dbReference type="PROSITE" id="PS51186"/>
    </source>
</evidence>
<keyword evidence="3" id="KW-1185">Reference proteome</keyword>
<sequence>MRPFSGPSDLRAMQELTRRLEPRSGRWHIGELVWYRHQHGECAWPTALWERGGETAAWAWLARPGELDLHLDPAHPDLADEILRWFDEVAGSDSRAITVLDAETGLIETLRRHGYREVTEGPFFIHLRRDLDGLPEPEVPEGYALRHVRGTGDAMARAAVHRAAFSLPGAPSMVTSAAYERMMGVWPYRADLDWLVEAPDGSPAAFCLVWLDEHNREAVLEPVGTDPGHRRRGLASAAVLAALRTARELGAETARVAARGDDAYPSARATYRSVGFRRSARNVTFVR</sequence>